<dbReference type="InterPro" id="IPR006531">
    <property type="entry name" value="Gp5/Vgr_OB"/>
</dbReference>
<evidence type="ECO:0000313" key="4">
    <source>
        <dbReference type="Proteomes" id="UP001596003"/>
    </source>
</evidence>
<dbReference type="Gene3D" id="3.55.50.10">
    <property type="entry name" value="Baseplate protein-like domains"/>
    <property type="match status" value="1"/>
</dbReference>
<protein>
    <submittedName>
        <fullName evidence="3">Phage baseplate assembly protein V</fullName>
    </submittedName>
</protein>
<keyword evidence="4" id="KW-1185">Reference proteome</keyword>
<dbReference type="Pfam" id="PF05954">
    <property type="entry name" value="Phage_GPD"/>
    <property type="match status" value="1"/>
</dbReference>
<dbReference type="InterPro" id="IPR037026">
    <property type="entry name" value="Vgr_OB-fold_dom_sf"/>
</dbReference>
<reference evidence="4" key="1">
    <citation type="journal article" date="2019" name="Int. J. Syst. Evol. Microbiol.">
        <title>The Global Catalogue of Microorganisms (GCM) 10K type strain sequencing project: providing services to taxonomists for standard genome sequencing and annotation.</title>
        <authorList>
            <consortium name="The Broad Institute Genomics Platform"/>
            <consortium name="The Broad Institute Genome Sequencing Center for Infectious Disease"/>
            <person name="Wu L."/>
            <person name="Ma J."/>
        </authorList>
    </citation>
    <scope>NUCLEOTIDE SEQUENCE [LARGE SCALE GENOMIC DNA]</scope>
    <source>
        <strain evidence="4">NBRC 103627</strain>
    </source>
</reference>
<evidence type="ECO:0000259" key="2">
    <source>
        <dbReference type="Pfam" id="PF04717"/>
    </source>
</evidence>
<dbReference type="SUPFAM" id="SSF69279">
    <property type="entry name" value="Phage tail proteins"/>
    <property type="match status" value="1"/>
</dbReference>
<dbReference type="Proteomes" id="UP001596003">
    <property type="component" value="Unassembled WGS sequence"/>
</dbReference>
<evidence type="ECO:0000313" key="3">
    <source>
        <dbReference type="EMBL" id="MFC4478431.1"/>
    </source>
</evidence>
<dbReference type="RefSeq" id="WP_379799038.1">
    <property type="nucleotide sequence ID" value="NZ_JBHSFY010000009.1"/>
</dbReference>
<sequence length="1053" mass="117528">MALQTITTIKIGQTVITNFTSLKVVQKIHDHHTFSLEVRQDFLVEEFKSIMPVSQQLYGERISIEIKPIDGLNDPLILADPKNYVMQFYGIVAGVSMKKSCIDDIEESFLIEGYSTSFLLENAPESNSFTAMTLSDIVGRVKTGYNIDMQIRPFHDAIIPYTVQYNESCFAFLNRLAMRYGQYFYDNGRVLIFGDSADVIQPHLIYGVNMHEFRYSIKLMPTSFTVVENDNRDGSYSTDNTINYRKELDGFHQNFINKSNAVYSKKTVMQLNQNAVNGQGSSTSKVYTQNKMRAVLNGLMEIIASSEVPGVTVGNNVRVSGVDKQHESFYRVTEIVHSCDDGGGYENHFKAVNTSDSVFSPKTNPDLIPICGSQTAVVIANADPDGLSAVKVQMPWQKLKGESTPYIPLVQEYSGNGRGRHILPEVGDMVFVDFQGNNAELPIVVGTMTSRKEKSGYGTENNDIKALHTRSNNLLLMNDAQGSVLLQDSAKSFLQFDGKRKIELNTDIFEINVKRLIINASQSTEITTNDYVLNALTRIYILSKTMQQKISGFMNLFSGTALINSNDKIDIEAKVTKLHGKEKALLHSDKEAVVNSTGTAKMHGKEGNSLTNTAKTMDTSPTDSIALAVVYFRPLSSWNGEFGFDWLREDDNGLADPNDPAYAGIIDGGYRDGLSDYTPGANGTAYAHLKTEYENITITRKPMPAGAPAPAIIPSSDYYVPYLTLFSEEFVNLMPSSIVNKPKYEAELKVLVEIEEEIEKLEFYYDNTLFAIDKITLQDKIKTTGLVNSADGTVKIKCLKDLTSDKEIRIYAYPKGSATKTPAQQLMERKLAGKIVVLKNDSTVRREEKIVLSAVKSNSDGLGVITGSFIPSEIINFYNTLYQALIVPIIIEEKINILDLSSNADFKPGGLYINAYNRLNMINLSTGDTIKPMFQEMRNLFLNDPANAMYKVENYYTIFSSLMTANYTTAIGCVEDIGVRNAIMLLGRRITTLPHEAVHGLGLNHTHKDSSPITETTRKYTFNVRTTTNVISYAPIRTTLWRWQWQIINSNIA</sequence>
<comment type="caution">
    <text evidence="3">The sequence shown here is derived from an EMBL/GenBank/DDBJ whole genome shotgun (WGS) entry which is preliminary data.</text>
</comment>
<feature type="domain" description="Gp5/Type VI secretion system Vgr protein OB-fold" evidence="2">
    <location>
        <begin position="374"/>
        <end position="447"/>
    </location>
</feature>
<dbReference type="SUPFAM" id="SSF69255">
    <property type="entry name" value="gp5 N-terminal domain-like"/>
    <property type="match status" value="1"/>
</dbReference>
<organism evidence="3 4">
    <name type="scientific">Flavobacterium chungangensis</name>
    <dbReference type="NCBI Taxonomy" id="2708132"/>
    <lineage>
        <taxon>Bacteria</taxon>
        <taxon>Pseudomonadati</taxon>
        <taxon>Bacteroidota</taxon>
        <taxon>Flavobacteriia</taxon>
        <taxon>Flavobacteriales</taxon>
        <taxon>Flavobacteriaceae</taxon>
        <taxon>Flavobacterium</taxon>
    </lineage>
</organism>
<proteinExistence type="predicted"/>
<dbReference type="Pfam" id="PF04717">
    <property type="entry name" value="Phage_base_V"/>
    <property type="match status" value="1"/>
</dbReference>
<dbReference type="Gene3D" id="2.40.50.230">
    <property type="entry name" value="Gp5 N-terminal domain"/>
    <property type="match status" value="1"/>
</dbReference>
<accession>A0ABV8ZGB3</accession>
<dbReference type="EMBL" id="JBHSFY010000009">
    <property type="protein sequence ID" value="MFC4478431.1"/>
    <property type="molecule type" value="Genomic_DNA"/>
</dbReference>
<gene>
    <name evidence="3" type="ORF">ACFO3N_15265</name>
</gene>
<evidence type="ECO:0000256" key="1">
    <source>
        <dbReference type="SAM" id="MobiDB-lite"/>
    </source>
</evidence>
<name>A0ABV8ZGB3_9FLAO</name>
<feature type="region of interest" description="Disordered" evidence="1">
    <location>
        <begin position="597"/>
        <end position="616"/>
    </location>
</feature>